<name>A0A1I7Y9T9_9BILA</name>
<sequence length="88" mass="9885">MKCRTSLLLLAFAVLLSIAQGTFNVRGFFVFPDGFLHEKQMRTEMRRQADGTAIPIDSNLKSRLRQSVFGASPWLNLDNLLGAMKRGL</sequence>
<keyword evidence="1" id="KW-0732">Signal</keyword>
<organism evidence="2 3">
    <name type="scientific">Steinernema glaseri</name>
    <dbReference type="NCBI Taxonomy" id="37863"/>
    <lineage>
        <taxon>Eukaryota</taxon>
        <taxon>Metazoa</taxon>
        <taxon>Ecdysozoa</taxon>
        <taxon>Nematoda</taxon>
        <taxon>Chromadorea</taxon>
        <taxon>Rhabditida</taxon>
        <taxon>Tylenchina</taxon>
        <taxon>Panagrolaimomorpha</taxon>
        <taxon>Strongyloidoidea</taxon>
        <taxon>Steinernematidae</taxon>
        <taxon>Steinernema</taxon>
    </lineage>
</organism>
<keyword evidence="2" id="KW-1185">Reference proteome</keyword>
<evidence type="ECO:0000256" key="1">
    <source>
        <dbReference type="SAM" id="SignalP"/>
    </source>
</evidence>
<accession>A0A1I7Y9T9</accession>
<dbReference type="Proteomes" id="UP000095287">
    <property type="component" value="Unplaced"/>
</dbReference>
<reference evidence="3" key="1">
    <citation type="submission" date="2016-11" db="UniProtKB">
        <authorList>
            <consortium name="WormBaseParasite"/>
        </authorList>
    </citation>
    <scope>IDENTIFICATION</scope>
</reference>
<dbReference type="WBParaSite" id="L893_g13949.t1">
    <property type="protein sequence ID" value="L893_g13949.t1"/>
    <property type="gene ID" value="L893_g13949"/>
</dbReference>
<feature type="signal peptide" evidence="1">
    <location>
        <begin position="1"/>
        <end position="21"/>
    </location>
</feature>
<dbReference type="AlphaFoldDB" id="A0A1I7Y9T9"/>
<feature type="chain" id="PRO_5009311876" evidence="1">
    <location>
        <begin position="22"/>
        <end position="88"/>
    </location>
</feature>
<protein>
    <submittedName>
        <fullName evidence="3">Uncharacterized protein</fullName>
    </submittedName>
</protein>
<evidence type="ECO:0000313" key="2">
    <source>
        <dbReference type="Proteomes" id="UP000095287"/>
    </source>
</evidence>
<evidence type="ECO:0000313" key="3">
    <source>
        <dbReference type="WBParaSite" id="L893_g13949.t1"/>
    </source>
</evidence>
<proteinExistence type="predicted"/>